<keyword evidence="2" id="KW-1185">Reference proteome</keyword>
<reference evidence="1 2" key="1">
    <citation type="submission" date="2014-02" db="EMBL/GenBank/DDBJ databases">
        <title>The genome sequence of Colletotrichum simmondsii CBS122122.</title>
        <authorList>
            <person name="Baroncelli R."/>
            <person name="Thon M.R."/>
        </authorList>
    </citation>
    <scope>NUCLEOTIDE SEQUENCE [LARGE SCALE GENOMIC DNA]</scope>
    <source>
        <strain evidence="1 2">CBS122122</strain>
    </source>
</reference>
<dbReference type="AlphaFoldDB" id="A0A135TH34"/>
<dbReference type="Proteomes" id="UP000070328">
    <property type="component" value="Unassembled WGS sequence"/>
</dbReference>
<organism evidence="1 2">
    <name type="scientific">Colletotrichum simmondsii</name>
    <dbReference type="NCBI Taxonomy" id="703756"/>
    <lineage>
        <taxon>Eukaryota</taxon>
        <taxon>Fungi</taxon>
        <taxon>Dikarya</taxon>
        <taxon>Ascomycota</taxon>
        <taxon>Pezizomycotina</taxon>
        <taxon>Sordariomycetes</taxon>
        <taxon>Hypocreomycetidae</taxon>
        <taxon>Glomerellales</taxon>
        <taxon>Glomerellaceae</taxon>
        <taxon>Colletotrichum</taxon>
        <taxon>Colletotrichum acutatum species complex</taxon>
    </lineage>
</organism>
<sequence>MEGREWTKQYYLGVDTLDPSLKGLGCCFCNLSTPRVPFLSPFTCDGSIEVMSGSEGPGDGSIRLCGPKDYFDKSKDGLWDAIFLIPFKHIEQVVLLPNAAKSPSKEAAYEVVIIPTGAIGASSIKREYPKIISFIWPEKKADKELGGVLVKEEKGTYVDVLKKVFNEQLEAFDKSVIDITENTDAKLTGVECVLSPPMGSNIESSINGTVTEMFSTILQTSANVFMMLTAIGFVHFLDQGVLFTSELHRIFLPFKSLDRGMLIHAKDSKGKVVGLDVVCNATEPFHEDKEEECSGSTMIKFGQVDDALLKDLKGYMEENDLQVMVCEQSFYDYKKGESMTGFMPMMGA</sequence>
<accession>A0A135TH34</accession>
<evidence type="ECO:0000313" key="1">
    <source>
        <dbReference type="EMBL" id="KXH47434.1"/>
    </source>
</evidence>
<comment type="caution">
    <text evidence="1">The sequence shown here is derived from an EMBL/GenBank/DDBJ whole genome shotgun (WGS) entry which is preliminary data.</text>
</comment>
<gene>
    <name evidence="1" type="ORF">CSIM01_05371</name>
</gene>
<name>A0A135TH34_9PEZI</name>
<dbReference type="EMBL" id="JFBX01000166">
    <property type="protein sequence ID" value="KXH47434.1"/>
    <property type="molecule type" value="Genomic_DNA"/>
</dbReference>
<dbReference type="OrthoDB" id="5404489at2759"/>
<protein>
    <submittedName>
        <fullName evidence="1">Uncharacterized protein</fullName>
    </submittedName>
</protein>
<proteinExistence type="predicted"/>
<evidence type="ECO:0000313" key="2">
    <source>
        <dbReference type="Proteomes" id="UP000070328"/>
    </source>
</evidence>